<keyword evidence="2" id="KW-1185">Reference proteome</keyword>
<gene>
    <name evidence="1" type="ORF">GCM10010981_18660</name>
</gene>
<dbReference type="EMBL" id="BMJA01000001">
    <property type="protein sequence ID" value="GGA29952.1"/>
    <property type="molecule type" value="Genomic_DNA"/>
</dbReference>
<comment type="caution">
    <text evidence="1">The sequence shown here is derived from an EMBL/GenBank/DDBJ whole genome shotgun (WGS) entry which is preliminary data.</text>
</comment>
<dbReference type="Proteomes" id="UP000620046">
    <property type="component" value="Unassembled WGS sequence"/>
</dbReference>
<sequence length="105" mass="11571">MTVMHLTNVLRFDEFLSKGGRHLFEITADEVPELQNVQGVHQGIKIACKVSSTSVKKGTWTRIVDQLAARNGSCLYRQVASNTYRVVCTIPQEPGLAENSCAIPP</sequence>
<organism evidence="1 2">
    <name type="scientific">Dyella nitratireducens</name>
    <dbReference type="NCBI Taxonomy" id="1849580"/>
    <lineage>
        <taxon>Bacteria</taxon>
        <taxon>Pseudomonadati</taxon>
        <taxon>Pseudomonadota</taxon>
        <taxon>Gammaproteobacteria</taxon>
        <taxon>Lysobacterales</taxon>
        <taxon>Rhodanobacteraceae</taxon>
        <taxon>Dyella</taxon>
    </lineage>
</organism>
<protein>
    <submittedName>
        <fullName evidence="1">Uncharacterized protein</fullName>
    </submittedName>
</protein>
<evidence type="ECO:0000313" key="1">
    <source>
        <dbReference type="EMBL" id="GGA29952.1"/>
    </source>
</evidence>
<proteinExistence type="predicted"/>
<reference evidence="2" key="1">
    <citation type="journal article" date="2019" name="Int. J. Syst. Evol. Microbiol.">
        <title>The Global Catalogue of Microorganisms (GCM) 10K type strain sequencing project: providing services to taxonomists for standard genome sequencing and annotation.</title>
        <authorList>
            <consortium name="The Broad Institute Genomics Platform"/>
            <consortium name="The Broad Institute Genome Sequencing Center for Infectious Disease"/>
            <person name="Wu L."/>
            <person name="Ma J."/>
        </authorList>
    </citation>
    <scope>NUCLEOTIDE SEQUENCE [LARGE SCALE GENOMIC DNA]</scope>
    <source>
        <strain evidence="2">CGMCC 1.15439</strain>
    </source>
</reference>
<evidence type="ECO:0000313" key="2">
    <source>
        <dbReference type="Proteomes" id="UP000620046"/>
    </source>
</evidence>
<name>A0ABQ1FT56_9GAMM</name>
<accession>A0ABQ1FT56</accession>